<dbReference type="PROSITE" id="PS50234">
    <property type="entry name" value="VWFA"/>
    <property type="match status" value="1"/>
</dbReference>
<protein>
    <submittedName>
        <fullName evidence="1">VWA domain-containing protein</fullName>
    </submittedName>
</protein>
<organism evidence="1">
    <name type="scientific">Gordonia amarae</name>
    <dbReference type="NCBI Taxonomy" id="36821"/>
    <lineage>
        <taxon>Bacteria</taxon>
        <taxon>Bacillati</taxon>
        <taxon>Actinomycetota</taxon>
        <taxon>Actinomycetes</taxon>
        <taxon>Mycobacteriales</taxon>
        <taxon>Gordoniaceae</taxon>
        <taxon>Gordonia</taxon>
    </lineage>
</organism>
<dbReference type="RefSeq" id="WP_005193318.1">
    <property type="nucleotide sequence ID" value="NZ_CP045804.1"/>
</dbReference>
<dbReference type="Pfam" id="PF13531">
    <property type="entry name" value="SBP_bac_11"/>
    <property type="match status" value="1"/>
</dbReference>
<dbReference type="AlphaFoldDB" id="A0A857L6H9"/>
<sequence>MDAGVVKRPRVGRHGQTADLVSVDAEHFGFERRRGSRRTGPGSRLVRVFIGLMLVAALAASVFLWRNLADGCGGDRSRVSVVVDSSISAGLKAIADRAADDSCFDFAVTPTSGADVPARLTAGGAGVDLWLADSQIRAERVMAQVRRTPEYVTRSLASSPVVVVGTKLGQLTSWADVMNLDKLQVGSPMENSAGDAPIIGGAAAVSRGEITRTAFTQAMTAMAAQRHKVIPGQDTDDARMRTSNVSDIPSVASEQQYLMFKKKWTGSQLAAKIPADGTLMLDYPLMTTASPDHRASADAAGRALVAAAASDEGRKMLQEAGFRNPDGSGIGRPVKTISAGDSREINEALRSWQILSVPMRMLNVLDTSGSMQAPAGSSTRAQLLAETVIDGTKLLGDASQVGVWIFGIDRGTDGADWKQIVPIRRLDEVAAGVTQRQTIATTTREAMRDDLGGGTGLYDTTLAAYKAMVDGYDPAATNTLAIVTDGRNEDDNSITLDDLVTQLKALQDPGRPVRIVAIGITSDADADSLNRIAEVTGGTSYIAETPMDIRGIFTTEAGRLLSS</sequence>
<name>A0A857L6H9_9ACTN</name>
<accession>A0A857L6H9</accession>
<dbReference type="InterPro" id="IPR036465">
    <property type="entry name" value="vWFA_dom_sf"/>
</dbReference>
<dbReference type="InterPro" id="IPR002035">
    <property type="entry name" value="VWF_A"/>
</dbReference>
<dbReference type="EMBL" id="CP045810">
    <property type="protein sequence ID" value="QHN41367.1"/>
    <property type="molecule type" value="Genomic_DNA"/>
</dbReference>
<dbReference type="Gene3D" id="3.40.50.410">
    <property type="entry name" value="von Willebrand factor, type A domain"/>
    <property type="match status" value="1"/>
</dbReference>
<gene>
    <name evidence="1" type="ORF">GII30_21345</name>
</gene>
<dbReference type="SUPFAM" id="SSF53850">
    <property type="entry name" value="Periplasmic binding protein-like II"/>
    <property type="match status" value="1"/>
</dbReference>
<proteinExistence type="predicted"/>
<dbReference type="SUPFAM" id="SSF53300">
    <property type="entry name" value="vWA-like"/>
    <property type="match status" value="1"/>
</dbReference>
<reference evidence="1" key="1">
    <citation type="journal article" date="2021" name="Nat. Microbiol.">
        <title>Cocultivation of an ultrasmall environmental parasitic bacterium with lytic ability against bacteria associated with wastewater foams.</title>
        <authorList>
            <person name="Batinovic S."/>
            <person name="Rose J.J.A."/>
            <person name="Ratcliffe J."/>
            <person name="Seviour R.J."/>
            <person name="Petrovski S."/>
        </authorList>
    </citation>
    <scope>NUCLEOTIDE SEQUENCE</scope>
    <source>
        <strain evidence="1">CON44</strain>
    </source>
</reference>
<evidence type="ECO:0000313" key="1">
    <source>
        <dbReference type="EMBL" id="QHN41367.1"/>
    </source>
</evidence>